<name>A0AAU7ZRD9_9BACT</name>
<gene>
    <name evidence="1" type="ORF">RBB77_01110</name>
</gene>
<protein>
    <recommendedName>
        <fullName evidence="2">DUF3829 domain-containing protein</fullName>
    </recommendedName>
</protein>
<dbReference type="AlphaFoldDB" id="A0AAU7ZRD9"/>
<proteinExistence type="predicted"/>
<sequence>MQRSGIWHTFDLPWKEVFVSVPRFGRTLWFQSFAIVTLCASLNGCVDLDDAAGLSKLSDEARIALPKVSNDVAATCARRNTLFENTPAAERAKTEQAQDCKPYQELADHLAKDQEALIAYFDALGKLSSNKPLGYDATIDQNVTASSTNTAFSATAITAGNDAQNLMKALADAATNGYREKQLGQLVIANDAAVQSLTRSLKKVITGDYGVLLGNEELGLDTFYQGPMASATSNERLALILVQRQYAHDKTALQTRKDAVANYAKAMDDLGALHAKLKDEAGKKVSMVEVARQVGPIVESLKSALSDIQSRSN</sequence>
<accession>A0AAU7ZRD9</accession>
<reference evidence="1" key="1">
    <citation type="submission" date="2023-08" db="EMBL/GenBank/DDBJ databases">
        <authorList>
            <person name="Messyasz A."/>
            <person name="Mannisto M.K."/>
            <person name="Kerkhof L.J."/>
            <person name="Haggblom M."/>
        </authorList>
    </citation>
    <scope>NUCLEOTIDE SEQUENCE</scope>
    <source>
        <strain evidence="1">X5P6</strain>
    </source>
</reference>
<evidence type="ECO:0008006" key="2">
    <source>
        <dbReference type="Google" id="ProtNLM"/>
    </source>
</evidence>
<dbReference type="EMBL" id="CP132942">
    <property type="protein sequence ID" value="XCB33509.1"/>
    <property type="molecule type" value="Genomic_DNA"/>
</dbReference>
<reference evidence="1" key="2">
    <citation type="journal article" date="2024" name="Environ. Microbiol.">
        <title>Genome analysis and description of Tunturibacter gen. nov. expands the diversity of Terriglobia in tundra soils.</title>
        <authorList>
            <person name="Messyasz A."/>
            <person name="Mannisto M.K."/>
            <person name="Kerkhof L.J."/>
            <person name="Haggblom M.M."/>
        </authorList>
    </citation>
    <scope>NUCLEOTIDE SEQUENCE</scope>
    <source>
        <strain evidence="1">X5P6</strain>
    </source>
</reference>
<evidence type="ECO:0000313" key="1">
    <source>
        <dbReference type="EMBL" id="XCB33509.1"/>
    </source>
</evidence>
<dbReference type="RefSeq" id="WP_353064347.1">
    <property type="nucleotide sequence ID" value="NZ_CP132942.1"/>
</dbReference>
<organism evidence="1">
    <name type="scientific">Tunturiibacter psychrotolerans</name>
    <dbReference type="NCBI Taxonomy" id="3069686"/>
    <lineage>
        <taxon>Bacteria</taxon>
        <taxon>Pseudomonadati</taxon>
        <taxon>Acidobacteriota</taxon>
        <taxon>Terriglobia</taxon>
        <taxon>Terriglobales</taxon>
        <taxon>Acidobacteriaceae</taxon>
        <taxon>Tunturiibacter</taxon>
    </lineage>
</organism>
<dbReference type="KEGG" id="tpsc:RBB77_01110"/>